<dbReference type="EMBL" id="VITY01000014">
    <property type="protein sequence ID" value="TWB90585.1"/>
    <property type="molecule type" value="Genomic_DNA"/>
</dbReference>
<keyword evidence="3" id="KW-1185">Reference proteome</keyword>
<proteinExistence type="predicted"/>
<reference evidence="2 3" key="1">
    <citation type="submission" date="2019-06" db="EMBL/GenBank/DDBJ databases">
        <title>Genomic Encyclopedia of Type Strains, Phase IV (KMG-V): Genome sequencing to study the core and pangenomes of soil and plant-associated prokaryotes.</title>
        <authorList>
            <person name="Whitman W."/>
        </authorList>
    </citation>
    <scope>NUCLEOTIDE SEQUENCE [LARGE SCALE GENOMIC DNA]</scope>
    <source>
        <strain evidence="2 3">BR 10355</strain>
    </source>
</reference>
<dbReference type="SUPFAM" id="SSF52096">
    <property type="entry name" value="ClpP/crotonase"/>
    <property type="match status" value="1"/>
</dbReference>
<dbReference type="InterPro" id="IPR029045">
    <property type="entry name" value="ClpP/crotonase-like_dom_sf"/>
</dbReference>
<evidence type="ECO:0000313" key="2">
    <source>
        <dbReference type="EMBL" id="TWB90585.1"/>
    </source>
</evidence>
<organism evidence="2 3">
    <name type="scientific">Bradyrhizobium macuxiense</name>
    <dbReference type="NCBI Taxonomy" id="1755647"/>
    <lineage>
        <taxon>Bacteria</taxon>
        <taxon>Pseudomonadati</taxon>
        <taxon>Pseudomonadota</taxon>
        <taxon>Alphaproteobacteria</taxon>
        <taxon>Hyphomicrobiales</taxon>
        <taxon>Nitrobacteraceae</taxon>
        <taxon>Bradyrhizobium</taxon>
    </lineage>
</organism>
<name>A0A560L5B5_9BRAD</name>
<comment type="caution">
    <text evidence="2">The sequence shown here is derived from an EMBL/GenBank/DDBJ whole genome shotgun (WGS) entry which is preliminary data.</text>
</comment>
<sequence length="145" mass="15537">MLARQKQIATYVSGECDSACAFIFLASRKRYVAPNAKIGVHSVSNVHGNEDNGTLRDTIKLARLSAKFLIPPAAIGRMVMTPPGKISFLNKEELASLKVVERNPFDRIARTATSGSKSSVCAAEPSKSASEEERPTRITAGSKGS</sequence>
<dbReference type="Proteomes" id="UP000321304">
    <property type="component" value="Unassembled WGS sequence"/>
</dbReference>
<protein>
    <submittedName>
        <fullName evidence="2">Uncharacterized protein</fullName>
    </submittedName>
</protein>
<evidence type="ECO:0000256" key="1">
    <source>
        <dbReference type="SAM" id="MobiDB-lite"/>
    </source>
</evidence>
<dbReference type="AlphaFoldDB" id="A0A560L5B5"/>
<gene>
    <name evidence="2" type="ORF">FBZ93_114138</name>
</gene>
<dbReference type="STRING" id="1755647.AS156_29175"/>
<evidence type="ECO:0000313" key="3">
    <source>
        <dbReference type="Proteomes" id="UP000321304"/>
    </source>
</evidence>
<accession>A0A560L5B5</accession>
<feature type="region of interest" description="Disordered" evidence="1">
    <location>
        <begin position="111"/>
        <end position="145"/>
    </location>
</feature>
<dbReference type="Gene3D" id="3.90.226.10">
    <property type="entry name" value="2-enoyl-CoA Hydratase, Chain A, domain 1"/>
    <property type="match status" value="1"/>
</dbReference>